<dbReference type="OrthoDB" id="4473401at2759"/>
<keyword evidence="3" id="KW-1015">Disulfide bond</keyword>
<feature type="domain" description="BPTI/Kunitz inhibitor" evidence="4">
    <location>
        <begin position="36"/>
        <end position="86"/>
    </location>
</feature>
<dbReference type="PANTHER" id="PTHR10083:SF328">
    <property type="entry name" value="TISSUE FACTOR PATHWAY INHIBITOR"/>
    <property type="match status" value="1"/>
</dbReference>
<gene>
    <name evidence="5" type="ORF">DILT_LOCUS8549</name>
</gene>
<dbReference type="InterPro" id="IPR002223">
    <property type="entry name" value="Kunitz_BPTI"/>
</dbReference>
<sequence>MKYAPLQRFVVLGGGQERPVTLPAQIGPVRGANEICNLPVDGGWCRAFVPRFYFDAKDGACKSFVYGGCRGNENNFETEGECLETCA</sequence>
<dbReference type="EMBL" id="UYRU01054573">
    <property type="protein sequence ID" value="VDN12718.1"/>
    <property type="molecule type" value="Genomic_DNA"/>
</dbReference>
<evidence type="ECO:0000313" key="5">
    <source>
        <dbReference type="EMBL" id="VDN12718.1"/>
    </source>
</evidence>
<name>A0A3P7LRS4_DIBLA</name>
<keyword evidence="2" id="KW-0722">Serine protease inhibitor</keyword>
<evidence type="ECO:0000313" key="6">
    <source>
        <dbReference type="Proteomes" id="UP000281553"/>
    </source>
</evidence>
<dbReference type="GO" id="GO:0004867">
    <property type="term" value="F:serine-type endopeptidase inhibitor activity"/>
    <property type="evidence" value="ECO:0007669"/>
    <property type="project" value="UniProtKB-KW"/>
</dbReference>
<evidence type="ECO:0000259" key="4">
    <source>
        <dbReference type="PROSITE" id="PS50279"/>
    </source>
</evidence>
<dbReference type="PROSITE" id="PS50279">
    <property type="entry name" value="BPTI_KUNITZ_2"/>
    <property type="match status" value="1"/>
</dbReference>
<dbReference type="Proteomes" id="UP000281553">
    <property type="component" value="Unassembled WGS sequence"/>
</dbReference>
<keyword evidence="1" id="KW-0646">Protease inhibitor</keyword>
<protein>
    <recommendedName>
        <fullName evidence="4">BPTI/Kunitz inhibitor domain-containing protein</fullName>
    </recommendedName>
</protein>
<dbReference type="GO" id="GO:0005615">
    <property type="term" value="C:extracellular space"/>
    <property type="evidence" value="ECO:0007669"/>
    <property type="project" value="TreeGrafter"/>
</dbReference>
<dbReference type="SMART" id="SM00131">
    <property type="entry name" value="KU"/>
    <property type="match status" value="1"/>
</dbReference>
<dbReference type="InterPro" id="IPR036880">
    <property type="entry name" value="Kunitz_BPTI_sf"/>
</dbReference>
<dbReference type="SUPFAM" id="SSF57362">
    <property type="entry name" value="BPTI-like"/>
    <property type="match status" value="1"/>
</dbReference>
<dbReference type="InterPro" id="IPR020901">
    <property type="entry name" value="Prtase_inh_Kunz-CS"/>
</dbReference>
<evidence type="ECO:0000256" key="3">
    <source>
        <dbReference type="ARBA" id="ARBA00023157"/>
    </source>
</evidence>
<dbReference type="InterPro" id="IPR050098">
    <property type="entry name" value="TFPI/VKTCI-like"/>
</dbReference>
<accession>A0A3P7LRS4</accession>
<dbReference type="Pfam" id="PF00014">
    <property type="entry name" value="Kunitz_BPTI"/>
    <property type="match status" value="1"/>
</dbReference>
<reference evidence="5 6" key="1">
    <citation type="submission" date="2018-11" db="EMBL/GenBank/DDBJ databases">
        <authorList>
            <consortium name="Pathogen Informatics"/>
        </authorList>
    </citation>
    <scope>NUCLEOTIDE SEQUENCE [LARGE SCALE GENOMIC DNA]</scope>
</reference>
<proteinExistence type="predicted"/>
<dbReference type="PRINTS" id="PR00759">
    <property type="entry name" value="BASICPTASE"/>
</dbReference>
<dbReference type="PROSITE" id="PS00280">
    <property type="entry name" value="BPTI_KUNITZ_1"/>
    <property type="match status" value="1"/>
</dbReference>
<evidence type="ECO:0000256" key="2">
    <source>
        <dbReference type="ARBA" id="ARBA00022900"/>
    </source>
</evidence>
<keyword evidence="6" id="KW-1185">Reference proteome</keyword>
<dbReference type="CDD" id="cd00109">
    <property type="entry name" value="Kunitz-type"/>
    <property type="match status" value="1"/>
</dbReference>
<dbReference type="FunFam" id="4.10.410.10:FF:000021">
    <property type="entry name" value="Serine protease inhibitor, putative"/>
    <property type="match status" value="1"/>
</dbReference>
<organism evidence="5 6">
    <name type="scientific">Dibothriocephalus latus</name>
    <name type="common">Fish tapeworm</name>
    <name type="synonym">Diphyllobothrium latum</name>
    <dbReference type="NCBI Taxonomy" id="60516"/>
    <lineage>
        <taxon>Eukaryota</taxon>
        <taxon>Metazoa</taxon>
        <taxon>Spiralia</taxon>
        <taxon>Lophotrochozoa</taxon>
        <taxon>Platyhelminthes</taxon>
        <taxon>Cestoda</taxon>
        <taxon>Eucestoda</taxon>
        <taxon>Diphyllobothriidea</taxon>
        <taxon>Diphyllobothriidae</taxon>
        <taxon>Dibothriocephalus</taxon>
    </lineage>
</organism>
<dbReference type="Gene3D" id="4.10.410.10">
    <property type="entry name" value="Pancreatic trypsin inhibitor Kunitz domain"/>
    <property type="match status" value="1"/>
</dbReference>
<dbReference type="PANTHER" id="PTHR10083">
    <property type="entry name" value="KUNITZ-TYPE PROTEASE INHIBITOR-RELATED"/>
    <property type="match status" value="1"/>
</dbReference>
<dbReference type="AlphaFoldDB" id="A0A3P7LRS4"/>
<evidence type="ECO:0000256" key="1">
    <source>
        <dbReference type="ARBA" id="ARBA00022690"/>
    </source>
</evidence>